<protein>
    <submittedName>
        <fullName evidence="1">Uncharacterized protein</fullName>
    </submittedName>
</protein>
<sequence length="279" mass="32852">MVKILSKVEAIKLLGLDDKTFENYFKNAREFFCLPRKGKERFRFDEDELKHWKKDLIWRTINLNFEDYATCLDFALAQHFRKYVGSDWGTSRQREFGQKITNWVKGQLGEIAVQKFFNREFGKEIELDFDIHPKIVPQDIIGVLENRKMRKPKIGVGIKSSKPKSAFLVLGDKEIKLKERRSDIYIYCRPDIPDDHLLRLTKDLIVKAVKDKPLFSKYKDLLPDFNDIPCEVVGWCRYKELEEVSSIPGQAFDNGTRFVKKSGELHKSKSDWKKLIQQL</sequence>
<comment type="caution">
    <text evidence="1">The sequence shown here is derived from an EMBL/GenBank/DDBJ whole genome shotgun (WGS) entry which is preliminary data.</text>
</comment>
<name>A0A0G1KSX5_9BACT</name>
<dbReference type="AlphaFoldDB" id="A0A0G1KSX5"/>
<gene>
    <name evidence="1" type="ORF">UW84_C0007G0004</name>
</gene>
<evidence type="ECO:0000313" key="1">
    <source>
        <dbReference type="EMBL" id="KKT86595.1"/>
    </source>
</evidence>
<dbReference type="Proteomes" id="UP000034797">
    <property type="component" value="Unassembled WGS sequence"/>
</dbReference>
<reference evidence="1 2" key="1">
    <citation type="journal article" date="2015" name="Nature">
        <title>rRNA introns, odd ribosomes, and small enigmatic genomes across a large radiation of phyla.</title>
        <authorList>
            <person name="Brown C.T."/>
            <person name="Hug L.A."/>
            <person name="Thomas B.C."/>
            <person name="Sharon I."/>
            <person name="Castelle C.J."/>
            <person name="Singh A."/>
            <person name="Wilkins M.J."/>
            <person name="Williams K.H."/>
            <person name="Banfield J.F."/>
        </authorList>
    </citation>
    <scope>NUCLEOTIDE SEQUENCE [LARGE SCALE GENOMIC DNA]</scope>
</reference>
<proteinExistence type="predicted"/>
<accession>A0A0G1KSX5</accession>
<dbReference type="EMBL" id="LCJW01000007">
    <property type="protein sequence ID" value="KKT86595.1"/>
    <property type="molecule type" value="Genomic_DNA"/>
</dbReference>
<organism evidence="1 2">
    <name type="scientific">Candidatus Collierbacteria bacterium GW2011_GWA2_44_99</name>
    <dbReference type="NCBI Taxonomy" id="1618380"/>
    <lineage>
        <taxon>Bacteria</taxon>
        <taxon>Candidatus Collieribacteriota</taxon>
    </lineage>
</organism>
<evidence type="ECO:0000313" key="2">
    <source>
        <dbReference type="Proteomes" id="UP000034797"/>
    </source>
</evidence>